<dbReference type="GO" id="GO:0019028">
    <property type="term" value="C:viral capsid"/>
    <property type="evidence" value="ECO:0007669"/>
    <property type="project" value="UniProtKB-KW"/>
</dbReference>
<dbReference type="EMBL" id="MW452287">
    <property type="protein sequence ID" value="QTW97790.1"/>
    <property type="molecule type" value="Genomic_RNA"/>
</dbReference>
<keyword evidence="2" id="KW-0167">Capsid protein</keyword>
<sequence length="983" mass="110070">MMYNDNNLGDYKTSSRVRSLSREHPTYKQVTFTVPAGVDRKYKTIGSIDTQEESSKMSNGNYNFINDGVRHADNYVSSTHKRWYDESHVLDVKSSKCELDVSKVNKLLTNNRELRTYKTKKDETVKNKKEKKEKKKNAISHPCSTELGVRSEEIPVNWLLESKINKNDDVNIVNKKLKLKSLYDQNESKAVTALDKIRIVNEAAALYHDIVLHTEAEDDLDDVNEWDVCADIDDYEEMVVDGDDGVGDDVNNDKHYLFREKDSYRLYKSGIDFRATPNGKVINDHVDITYRIGIRSAFVNCMRSMTLIPNVRTMHQNFVCSSVVTEGFTKYAQRYNPAIQIDQKMDLSALIEQLAAGLAAFTHTGRLHPTDLSLGQTPDVMTLNTNRLLSSPGDGCVYVARGIDSSMTLGTLCAIVYATTGCGGKIVTDYLAVDINTNEPILCNYSNSILAEGCILALRYIAALYELNGVSDMFSLAFARGINRVTTVSGHSDEGSFMRRVLRVGAFSRPYGFVSPLNGEASSIPMPRTSSVSSYRVVFDSIALHIAALVAESDPGMMVAGKPLPFMSVCPRDSNINYGDQHIANISRVAVPFSKNYLKNLNQYFGLKSYSGHAEFALSAMLTNSWLCDDRHLKYSSVAPFYWIEPTTLISDRWCSVSEAWSPSGAVVTQTNYTRFSAFTNFFKLIDRYRDNYMIDICYHSLRTDPLFMWLASRLDDGLVNIGVMGCDVGCVVQPGPAFVYNTDVEANDALGMQSFRWRWSDNPLPKPSEALYLGEGMRLNFEWLRESVMKSPTRGSRNAYTVGVLPDSDSIENFFIEIRVNRPEYVSNGRIGLAFSGNQRAYNRGMKAINAALYIRELGGSLYQRPCFTYGDIHVDYVKVEDPNTLRKIERATSAFTDGVDSGAKALPTESVIKYERAELPKVTPTMVDEPSRVQVQKSGSQRFKIVDPELVQDNGILDRDGSLAADPGKDVSRNPSDASRE</sequence>
<keyword evidence="2" id="KW-0946">Virion</keyword>
<organism evidence="2">
    <name type="scientific">Riboviria sp</name>
    <dbReference type="NCBI Taxonomy" id="2585031"/>
    <lineage>
        <taxon>Viruses</taxon>
        <taxon>Riboviria</taxon>
    </lineage>
</organism>
<feature type="compositionally biased region" description="Polar residues" evidence="1">
    <location>
        <begin position="1"/>
        <end position="18"/>
    </location>
</feature>
<protein>
    <submittedName>
        <fullName evidence="2">Putative coat protein</fullName>
    </submittedName>
</protein>
<dbReference type="Pfam" id="PF05518">
    <property type="entry name" value="Totivirus_coat"/>
    <property type="match status" value="1"/>
</dbReference>
<accession>A0A8B0RLY2</accession>
<reference evidence="2" key="1">
    <citation type="submission" date="2021-01" db="EMBL/GenBank/DDBJ databases">
        <authorList>
            <person name="Kang Y."/>
        </authorList>
    </citation>
    <scope>NUCLEOTIDE SEQUENCE</scope>
    <source>
        <strain evidence="2">YC382</strain>
    </source>
</reference>
<feature type="region of interest" description="Disordered" evidence="1">
    <location>
        <begin position="958"/>
        <end position="983"/>
    </location>
</feature>
<dbReference type="InterPro" id="IPR008871">
    <property type="entry name" value="Totivirus_coat"/>
</dbReference>
<evidence type="ECO:0000313" key="2">
    <source>
        <dbReference type="EMBL" id="QTW97790.1"/>
    </source>
</evidence>
<feature type="region of interest" description="Disordered" evidence="1">
    <location>
        <begin position="1"/>
        <end position="22"/>
    </location>
</feature>
<evidence type="ECO:0000256" key="1">
    <source>
        <dbReference type="SAM" id="MobiDB-lite"/>
    </source>
</evidence>
<proteinExistence type="predicted"/>
<name>A0A8B0RLY2_9VIRU</name>